<dbReference type="PANTHER" id="PTHR12239:SF41">
    <property type="entry name" value="MEMBRANE ASSOCIATED PROTEIN, PUTATIVE-RELATED"/>
    <property type="match status" value="1"/>
</dbReference>
<dbReference type="PANTHER" id="PTHR12239">
    <property type="entry name" value="PROTEIN CBG20215-RELATED"/>
    <property type="match status" value="1"/>
</dbReference>
<feature type="region of interest" description="Disordered" evidence="1">
    <location>
        <begin position="859"/>
        <end position="894"/>
    </location>
</feature>
<feature type="compositionally biased region" description="Basic and acidic residues" evidence="1">
    <location>
        <begin position="561"/>
        <end position="574"/>
    </location>
</feature>
<feature type="compositionally biased region" description="Acidic residues" evidence="1">
    <location>
        <begin position="105"/>
        <end position="116"/>
    </location>
</feature>
<dbReference type="InterPro" id="IPR052293">
    <property type="entry name" value="SRRP"/>
</dbReference>
<organism evidence="2 3">
    <name type="scientific">Nitzschia inconspicua</name>
    <dbReference type="NCBI Taxonomy" id="303405"/>
    <lineage>
        <taxon>Eukaryota</taxon>
        <taxon>Sar</taxon>
        <taxon>Stramenopiles</taxon>
        <taxon>Ochrophyta</taxon>
        <taxon>Bacillariophyta</taxon>
        <taxon>Bacillariophyceae</taxon>
        <taxon>Bacillariophycidae</taxon>
        <taxon>Bacillariales</taxon>
        <taxon>Bacillariaceae</taxon>
        <taxon>Nitzschia</taxon>
    </lineage>
</organism>
<sequence>MPTVDIEKVVVGSKFRNNVVTKIDEEVKDLKNGKVKIRRLITLDDGMIVIEDLYYDFEEIVGEYKELQYNEIAFPDMSPRKKKKKKKKDVKDRKESPPPLAPTSPDDEPSVSDSEEDARVAAEKAAREERLRREAEQREAEERLRREAEQREVEERLRREAEQREAEERLRREAEQREAEERLRREEEKREAEERLRREAEQREAEERLRREGEELAKERAKEQERLREEEKRRREAENERRRRQNEENNRIRRLREAWQPLTVPAFTPYNDETEECTRAVWTIPEECKKDYDPNNWPSKEVVIYPPNKTLPHSIRSAGNIPHGYWCYSRMAMQPEDKDTEWVPLESADGEAPFSLYLPGHDLPQSGDVLVGEWHMASPSVWPPPKGPKSYQVFSPHTSSADTMDDKNAGIWRVGEGFPQLDEDAWNVSQVLVYEDDCPPEFNDSDVPRGPWGIAVGAKPNSNGEYNPEDTWFILPGERIPDDDEWDLRGTWVLDESSGDDWPPYKQAPTVTTVFHEDNLGDVNPEGGKAIWVQNSNVKPSNWIPQRVLTYAKGLEPDSLDRSKPHGLWGRDPDSQPDADGNYSPMDLWYVFPGEEAPNDGEWICEGTWIADPEEEWLPYQESQAEVQELMVCHPSQLGGIDNGGNAVWRIGDGFPDVDEDSWELAPVLAYEFGDEPENLNDKPHGLWGRAIDATPDENGKYDPNDTWLIYPDATPPEDSEWNCCGVWMLDDIEPSCPQWPPHKESPPRPSEPIVARIFPEKKAQKENTENGSFKGIWKYTAGKKVMDAGKQPKDVYLHFGAQDVDEKEAKNGGSWGYAPGAETDSEGNYSPCDLWCFAPGESPPPADEWQYQGIWVPKDPPKTTKEPKLASASVHSTNSRSSQQSLATIDKSKTRVRRFDHSAWVFPSEEHAPPGQKGNLQGVWSTPPGDQPGGKLGVKYKDGEPMEVVIHKRGREPSQSDLKKMAHGKWGYTKDAKPDSRGIMDPKDIIFFPPGVECTPDVNEEGVWSCPGAIITETTKWKFDDNYDVVHLKCTEIHFMNTVTTFTTEYVKKP</sequence>
<reference evidence="2" key="2">
    <citation type="submission" date="2021-04" db="EMBL/GenBank/DDBJ databases">
        <authorList>
            <person name="Podell S."/>
        </authorList>
    </citation>
    <scope>NUCLEOTIDE SEQUENCE</scope>
    <source>
        <strain evidence="2">Hildebrandi</strain>
    </source>
</reference>
<feature type="region of interest" description="Disordered" evidence="1">
    <location>
        <begin position="79"/>
        <end position="247"/>
    </location>
</feature>
<reference evidence="2" key="1">
    <citation type="journal article" date="2021" name="Sci. Rep.">
        <title>Diploid genomic architecture of Nitzschia inconspicua, an elite biomass production diatom.</title>
        <authorList>
            <person name="Oliver A."/>
            <person name="Podell S."/>
            <person name="Pinowska A."/>
            <person name="Traller J.C."/>
            <person name="Smith S.R."/>
            <person name="McClure R."/>
            <person name="Beliaev A."/>
            <person name="Bohutskyi P."/>
            <person name="Hill E.A."/>
            <person name="Rabines A."/>
            <person name="Zheng H."/>
            <person name="Allen L.Z."/>
            <person name="Kuo A."/>
            <person name="Grigoriev I.V."/>
            <person name="Allen A.E."/>
            <person name="Hazlebeck D."/>
            <person name="Allen E.E."/>
        </authorList>
    </citation>
    <scope>NUCLEOTIDE SEQUENCE</scope>
    <source>
        <strain evidence="2">Hildebrandi</strain>
    </source>
</reference>
<feature type="compositionally biased region" description="Basic and acidic residues" evidence="1">
    <location>
        <begin position="860"/>
        <end position="869"/>
    </location>
</feature>
<accession>A0A9K3LT06</accession>
<feature type="compositionally biased region" description="Polar residues" evidence="1">
    <location>
        <begin position="874"/>
        <end position="888"/>
    </location>
</feature>
<evidence type="ECO:0000313" key="3">
    <source>
        <dbReference type="Proteomes" id="UP000693970"/>
    </source>
</evidence>
<proteinExistence type="predicted"/>
<dbReference type="AlphaFoldDB" id="A0A9K3LT06"/>
<comment type="caution">
    <text evidence="2">The sequence shown here is derived from an EMBL/GenBank/DDBJ whole genome shotgun (WGS) entry which is preliminary data.</text>
</comment>
<keyword evidence="3" id="KW-1185">Reference proteome</keyword>
<feature type="region of interest" description="Disordered" evidence="1">
    <location>
        <begin position="561"/>
        <end position="583"/>
    </location>
</feature>
<feature type="compositionally biased region" description="Basic and acidic residues" evidence="1">
    <location>
        <begin position="117"/>
        <end position="247"/>
    </location>
</feature>
<protein>
    <submittedName>
        <fullName evidence="2">Uncharacterized protein</fullName>
    </submittedName>
</protein>
<name>A0A9K3LT06_9STRA</name>
<gene>
    <name evidence="2" type="ORF">IV203_030728</name>
</gene>
<dbReference type="Proteomes" id="UP000693970">
    <property type="component" value="Unassembled WGS sequence"/>
</dbReference>
<dbReference type="EMBL" id="JAGRRH010000006">
    <property type="protein sequence ID" value="KAG7367985.1"/>
    <property type="molecule type" value="Genomic_DNA"/>
</dbReference>
<evidence type="ECO:0000256" key="1">
    <source>
        <dbReference type="SAM" id="MobiDB-lite"/>
    </source>
</evidence>
<evidence type="ECO:0000313" key="2">
    <source>
        <dbReference type="EMBL" id="KAG7367985.1"/>
    </source>
</evidence>